<feature type="active site" description="Charge relay system" evidence="5">
    <location>
        <position position="507"/>
    </location>
</feature>
<gene>
    <name evidence="7" type="ORF">B7G54_25215</name>
</gene>
<feature type="active site" description="Charge relay system" evidence="5">
    <location>
        <position position="330"/>
    </location>
</feature>
<dbReference type="PANTHER" id="PTHR43806:SF11">
    <property type="entry name" value="CEREVISIN-RELATED"/>
    <property type="match status" value="1"/>
</dbReference>
<dbReference type="PANTHER" id="PTHR43806">
    <property type="entry name" value="PEPTIDASE S8"/>
    <property type="match status" value="1"/>
</dbReference>
<protein>
    <recommendedName>
        <fullName evidence="6">Peptidase S8/S53 domain-containing protein</fullName>
    </recommendedName>
</protein>
<dbReference type="InterPro" id="IPR022398">
    <property type="entry name" value="Peptidase_S8_His-AS"/>
</dbReference>
<keyword evidence="3 5" id="KW-0378">Hydrolase</keyword>
<proteinExistence type="inferred from homology"/>
<evidence type="ECO:0000313" key="7">
    <source>
        <dbReference type="EMBL" id="ORT83129.1"/>
    </source>
</evidence>
<dbReference type="EMBL" id="NBYX01000014">
    <property type="protein sequence ID" value="ORT83129.1"/>
    <property type="molecule type" value="Genomic_DNA"/>
</dbReference>
<evidence type="ECO:0000313" key="8">
    <source>
        <dbReference type="Proteomes" id="UP000193146"/>
    </source>
</evidence>
<dbReference type="OrthoDB" id="9790784at2"/>
<keyword evidence="4 5" id="KW-0720">Serine protease</keyword>
<sequence>MACLECRAAKEIAMDKDKKPTAAKAAAVPADDVAAAPDVMPPDSADDAVHVTSGKRQYLIAPRRGALARQAAVTPMSAHDLDNAVGRLPGVEVVRVINSHKNAQMMSARPDEATDTYVVKMDPAHAQLLQATAPPEMIVEEDHPLGYGKKPVQESGAELRPQAAIASTILRPVTIRVLGADDQPQPGVPVTLTGDGFPVSGTTDARGETTLAVAQMAPGPLQSLAVRPSHTYWNVYLSAPLLSSDQANVVRLTPLSQPNPNVPPRAPLGWGQRLMGLDELPATTTGRGVRVAIVDSGADASHPLLNHIVRGADLTNDQNPDTWKNDVIGHGSHCAGVIAARISPQAADAQMAMRGFAPDAEIHVLKIFPGGQFSTLIQALDYCIDHDIDVVNLSLGAPQASLAVEQKLMEAVQSGVACIVAAGNSGGPVQYPASSPYVLAVSALGLHRELPVNTWEQTQIVAQAATADGLFSPTFSCHGPQIGVCGPGVGVVSTVPGAAFNAESGTSMAAPHITGLAALLVSDPQIAGHLGPRRPERVAALFQLIRMICTPIMQYDVTNRFGAGLPRFQNLRQLLQQAGR</sequence>
<reference evidence="7 8" key="1">
    <citation type="submission" date="2017-04" db="EMBL/GenBank/DDBJ databases">
        <title>Burkholderia puraquae sp. nov., a novel Burkholderia cepacia complex species from hospital setting samples.</title>
        <authorList>
            <person name="Martina P."/>
            <person name="Leguizamon M."/>
            <person name="Prieto C."/>
            <person name="Sousa S."/>
            <person name="Montanaro P."/>
            <person name="Draghi W."/>
            <person name="Staembler M."/>
            <person name="Bettiol M."/>
            <person name="Figoli C."/>
            <person name="Palau J."/>
            <person name="Alvarez F."/>
            <person name="Benetti S."/>
            <person name="Anchat E."/>
            <person name="Vescina C."/>
            <person name="Ferreras J."/>
            <person name="Lasch P."/>
            <person name="Lagares A."/>
            <person name="Zorreguieta A."/>
            <person name="Yantorno O."/>
            <person name="Bosch A."/>
        </authorList>
    </citation>
    <scope>NUCLEOTIDE SEQUENCE [LARGE SCALE GENOMIC DNA]</scope>
    <source>
        <strain evidence="7 8">CAMPA 1040</strain>
    </source>
</reference>
<accession>A0A1X1PC05</accession>
<dbReference type="PRINTS" id="PR00723">
    <property type="entry name" value="SUBTILISIN"/>
</dbReference>
<dbReference type="AlphaFoldDB" id="A0A1X1PC05"/>
<dbReference type="InterPro" id="IPR023828">
    <property type="entry name" value="Peptidase_S8_Ser-AS"/>
</dbReference>
<name>A0A1X1PC05_9BURK</name>
<dbReference type="PROSITE" id="PS51892">
    <property type="entry name" value="SUBTILASE"/>
    <property type="match status" value="1"/>
</dbReference>
<keyword evidence="8" id="KW-1185">Reference proteome</keyword>
<evidence type="ECO:0000256" key="1">
    <source>
        <dbReference type="ARBA" id="ARBA00011073"/>
    </source>
</evidence>
<comment type="similarity">
    <text evidence="1 5">Belongs to the peptidase S8 family.</text>
</comment>
<evidence type="ECO:0000256" key="5">
    <source>
        <dbReference type="PROSITE-ProRule" id="PRU01240"/>
    </source>
</evidence>
<evidence type="ECO:0000256" key="2">
    <source>
        <dbReference type="ARBA" id="ARBA00022670"/>
    </source>
</evidence>
<dbReference type="InterPro" id="IPR000209">
    <property type="entry name" value="Peptidase_S8/S53_dom"/>
</dbReference>
<feature type="domain" description="Peptidase S8/S53" evidence="6">
    <location>
        <begin position="286"/>
        <end position="523"/>
    </location>
</feature>
<dbReference type="SUPFAM" id="SSF52743">
    <property type="entry name" value="Subtilisin-like"/>
    <property type="match status" value="1"/>
</dbReference>
<dbReference type="InterPro" id="IPR015500">
    <property type="entry name" value="Peptidase_S8_subtilisin-rel"/>
</dbReference>
<dbReference type="InterPro" id="IPR036852">
    <property type="entry name" value="Peptidase_S8/S53_dom_sf"/>
</dbReference>
<evidence type="ECO:0000259" key="6">
    <source>
        <dbReference type="Pfam" id="PF00082"/>
    </source>
</evidence>
<comment type="caution">
    <text evidence="7">The sequence shown here is derived from an EMBL/GenBank/DDBJ whole genome shotgun (WGS) entry which is preliminary data.</text>
</comment>
<evidence type="ECO:0000256" key="3">
    <source>
        <dbReference type="ARBA" id="ARBA00022801"/>
    </source>
</evidence>
<keyword evidence="2 5" id="KW-0645">Protease</keyword>
<dbReference type="Proteomes" id="UP000193146">
    <property type="component" value="Unassembled WGS sequence"/>
</dbReference>
<dbReference type="GO" id="GO:0004252">
    <property type="term" value="F:serine-type endopeptidase activity"/>
    <property type="evidence" value="ECO:0007669"/>
    <property type="project" value="UniProtKB-UniRule"/>
</dbReference>
<dbReference type="Pfam" id="PF00082">
    <property type="entry name" value="Peptidase_S8"/>
    <property type="match status" value="1"/>
</dbReference>
<organism evidence="7 8">
    <name type="scientific">Burkholderia puraquae</name>
    <dbReference type="NCBI Taxonomy" id="1904757"/>
    <lineage>
        <taxon>Bacteria</taxon>
        <taxon>Pseudomonadati</taxon>
        <taxon>Pseudomonadota</taxon>
        <taxon>Betaproteobacteria</taxon>
        <taxon>Burkholderiales</taxon>
        <taxon>Burkholderiaceae</taxon>
        <taxon>Burkholderia</taxon>
        <taxon>Burkholderia cepacia complex</taxon>
    </lineage>
</organism>
<feature type="active site" description="Charge relay system" evidence="5">
    <location>
        <position position="295"/>
    </location>
</feature>
<dbReference type="PROSITE" id="PS00137">
    <property type="entry name" value="SUBTILASE_HIS"/>
    <property type="match status" value="1"/>
</dbReference>
<dbReference type="GO" id="GO:0006508">
    <property type="term" value="P:proteolysis"/>
    <property type="evidence" value="ECO:0007669"/>
    <property type="project" value="UniProtKB-KW"/>
</dbReference>
<dbReference type="InterPro" id="IPR050131">
    <property type="entry name" value="Peptidase_S8_subtilisin-like"/>
</dbReference>
<dbReference type="Gene3D" id="3.40.50.200">
    <property type="entry name" value="Peptidase S8/S53 domain"/>
    <property type="match status" value="1"/>
</dbReference>
<dbReference type="PROSITE" id="PS00138">
    <property type="entry name" value="SUBTILASE_SER"/>
    <property type="match status" value="1"/>
</dbReference>
<evidence type="ECO:0000256" key="4">
    <source>
        <dbReference type="ARBA" id="ARBA00022825"/>
    </source>
</evidence>